<dbReference type="Proteomes" id="UP000048600">
    <property type="component" value="Unassembled WGS sequence"/>
</dbReference>
<evidence type="ECO:0000313" key="15">
    <source>
        <dbReference type="Proteomes" id="UP000048600"/>
    </source>
</evidence>
<name>A0A0U0RU17_MYCTX</name>
<dbReference type="AlphaFoldDB" id="A0A0U0RU17"/>
<protein>
    <submittedName>
        <fullName evidence="6">Uncharacterized protein</fullName>
    </submittedName>
</protein>
<evidence type="ECO:0000313" key="6">
    <source>
        <dbReference type="EMBL" id="COW29295.1"/>
    </source>
</evidence>
<gene>
    <name evidence="3" type="ORF">ERS007657_03107</name>
    <name evidence="5" type="ORF">ERS007661_00906</name>
    <name evidence="7" type="ORF">ERS007679_03956</name>
    <name evidence="1" type="ORF">ERS007681_03838</name>
    <name evidence="2" type="ORF">ERS007688_02918</name>
    <name evidence="6" type="ORF">ERS007703_03300</name>
    <name evidence="8" type="ORF">ERS007741_03336</name>
    <name evidence="4" type="ORF">ERS027659_04710</name>
</gene>
<evidence type="ECO:0000313" key="2">
    <source>
        <dbReference type="EMBL" id="CFE60871.1"/>
    </source>
</evidence>
<accession>A0A0U0RU17</accession>
<dbReference type="EMBL" id="CNFT01001830">
    <property type="protein sequence ID" value="CKT67179.1"/>
    <property type="molecule type" value="Genomic_DNA"/>
</dbReference>
<proteinExistence type="predicted"/>
<dbReference type="EMBL" id="CGCX01001392">
    <property type="protein sequence ID" value="CFR93923.1"/>
    <property type="molecule type" value="Genomic_DNA"/>
</dbReference>
<evidence type="ECO:0000313" key="1">
    <source>
        <dbReference type="EMBL" id="CFE45462.1"/>
    </source>
</evidence>
<evidence type="ECO:0000313" key="9">
    <source>
        <dbReference type="Proteomes" id="UP000038802"/>
    </source>
</evidence>
<organism evidence="6 9">
    <name type="scientific">Mycobacterium tuberculosis</name>
    <dbReference type="NCBI Taxonomy" id="1773"/>
    <lineage>
        <taxon>Bacteria</taxon>
        <taxon>Bacillati</taxon>
        <taxon>Actinomycetota</taxon>
        <taxon>Actinomycetes</taxon>
        <taxon>Mycobacteriales</taxon>
        <taxon>Mycobacteriaceae</taxon>
        <taxon>Mycobacterium</taxon>
        <taxon>Mycobacterium tuberculosis complex</taxon>
    </lineage>
</organism>
<dbReference type="EMBL" id="CFOH01000553">
    <property type="protein sequence ID" value="CFE60871.1"/>
    <property type="molecule type" value="Genomic_DNA"/>
</dbReference>
<dbReference type="EMBL" id="CFOE01000755">
    <property type="protein sequence ID" value="CFE45462.1"/>
    <property type="molecule type" value="Genomic_DNA"/>
</dbReference>
<reference evidence="9 10" key="1">
    <citation type="submission" date="2015-03" db="EMBL/GenBank/DDBJ databases">
        <authorList>
            <consortium name="Pathogen Informatics"/>
        </authorList>
    </citation>
    <scope>NUCLEOTIDE SEQUENCE [LARGE SCALE GENOMIC DNA]</scope>
    <source>
        <strain evidence="4 16">Bir 185</strain>
        <strain evidence="3 12">C09601061</strain>
        <strain evidence="5 10">D00501624</strain>
        <strain evidence="7 11">G09801536</strain>
        <strain evidence="1 14">G09901357</strain>
        <strain evidence="2 13">H09601792</strain>
        <strain evidence="9">K00500041</strain>
        <strain evidence="8 15">P00601463</strain>
    </source>
</reference>
<dbReference type="Proteomes" id="UP000048289">
    <property type="component" value="Unassembled WGS sequence"/>
</dbReference>
<evidence type="ECO:0000313" key="7">
    <source>
        <dbReference type="EMBL" id="COW50803.1"/>
    </source>
</evidence>
<dbReference type="Proteomes" id="UP000038802">
    <property type="component" value="Unassembled WGS sequence"/>
</dbReference>
<dbReference type="Proteomes" id="UP000050164">
    <property type="component" value="Unassembled WGS sequence"/>
</dbReference>
<evidence type="ECO:0000313" key="3">
    <source>
        <dbReference type="EMBL" id="CFR93923.1"/>
    </source>
</evidence>
<evidence type="ECO:0000313" key="12">
    <source>
        <dbReference type="Proteomes" id="UP000046680"/>
    </source>
</evidence>
<dbReference type="Proteomes" id="UP000046680">
    <property type="component" value="Unassembled WGS sequence"/>
</dbReference>
<evidence type="ECO:0000313" key="4">
    <source>
        <dbReference type="EMBL" id="CKT67179.1"/>
    </source>
</evidence>
<evidence type="ECO:0000313" key="8">
    <source>
        <dbReference type="EMBL" id="COW87874.1"/>
    </source>
</evidence>
<evidence type="ECO:0000313" key="11">
    <source>
        <dbReference type="Proteomes" id="UP000045842"/>
    </source>
</evidence>
<dbReference type="Proteomes" id="UP000046947">
    <property type="component" value="Unassembled WGS sequence"/>
</dbReference>
<dbReference type="EMBL" id="CSAE01000436">
    <property type="protein sequence ID" value="COW29295.1"/>
    <property type="molecule type" value="Genomic_DNA"/>
</dbReference>
<dbReference type="EMBL" id="CHKL01000490">
    <property type="protein sequence ID" value="COW87874.1"/>
    <property type="molecule type" value="Genomic_DNA"/>
</dbReference>
<dbReference type="Proteomes" id="UP000039217">
    <property type="component" value="Unassembled WGS sequence"/>
</dbReference>
<dbReference type="EMBL" id="CQQC01000209">
    <property type="protein sequence ID" value="CNU59416.1"/>
    <property type="molecule type" value="Genomic_DNA"/>
</dbReference>
<evidence type="ECO:0000313" key="13">
    <source>
        <dbReference type="Proteomes" id="UP000046947"/>
    </source>
</evidence>
<evidence type="ECO:0000313" key="5">
    <source>
        <dbReference type="EMBL" id="CNU59416.1"/>
    </source>
</evidence>
<dbReference type="Proteomes" id="UP000045842">
    <property type="component" value="Unassembled WGS sequence"/>
</dbReference>
<evidence type="ECO:0000313" key="10">
    <source>
        <dbReference type="Proteomes" id="UP000039217"/>
    </source>
</evidence>
<dbReference type="EMBL" id="CSAD01000844">
    <property type="protein sequence ID" value="COW50803.1"/>
    <property type="molecule type" value="Genomic_DNA"/>
</dbReference>
<evidence type="ECO:0000313" key="14">
    <source>
        <dbReference type="Proteomes" id="UP000048289"/>
    </source>
</evidence>
<reference evidence="6" key="2">
    <citation type="submission" date="2015-03" db="EMBL/GenBank/DDBJ databases">
        <authorList>
            <person name="Murphy D."/>
        </authorList>
    </citation>
    <scope>NUCLEOTIDE SEQUENCE [LARGE SCALE GENOMIC DNA]</scope>
    <source>
        <strain evidence="6">K00500041</strain>
    </source>
</reference>
<evidence type="ECO:0000313" key="16">
    <source>
        <dbReference type="Proteomes" id="UP000050164"/>
    </source>
</evidence>
<sequence>MPLTSASTSGRAIASPVKNSRFTLCLWIVRHTSSALNSGASTVVWPEKSAIQVADWVAPWIIGGIG</sequence>